<feature type="region of interest" description="Disordered" evidence="1">
    <location>
        <begin position="45"/>
        <end position="105"/>
    </location>
</feature>
<dbReference type="Proteomes" id="UP000318538">
    <property type="component" value="Chromosome"/>
</dbReference>
<keyword evidence="3" id="KW-1185">Reference proteome</keyword>
<name>A0A517NF51_9BACT</name>
<feature type="compositionally biased region" description="Polar residues" evidence="1">
    <location>
        <begin position="45"/>
        <end position="58"/>
    </location>
</feature>
<feature type="compositionally biased region" description="Low complexity" evidence="1">
    <location>
        <begin position="94"/>
        <end position="105"/>
    </location>
</feature>
<proteinExistence type="predicted"/>
<reference evidence="2 3" key="1">
    <citation type="submission" date="2019-02" db="EMBL/GenBank/DDBJ databases">
        <title>Deep-cultivation of Planctomycetes and their phenomic and genomic characterization uncovers novel biology.</title>
        <authorList>
            <person name="Wiegand S."/>
            <person name="Jogler M."/>
            <person name="Boedeker C."/>
            <person name="Pinto D."/>
            <person name="Vollmers J."/>
            <person name="Rivas-Marin E."/>
            <person name="Kohn T."/>
            <person name="Peeters S.H."/>
            <person name="Heuer A."/>
            <person name="Rast P."/>
            <person name="Oberbeckmann S."/>
            <person name="Bunk B."/>
            <person name="Jeske O."/>
            <person name="Meyerdierks A."/>
            <person name="Storesund J.E."/>
            <person name="Kallscheuer N."/>
            <person name="Luecker S."/>
            <person name="Lage O.M."/>
            <person name="Pohl T."/>
            <person name="Merkel B.J."/>
            <person name="Hornburger P."/>
            <person name="Mueller R.-W."/>
            <person name="Bruemmer F."/>
            <person name="Labrenz M."/>
            <person name="Spormann A.M."/>
            <person name="Op den Camp H."/>
            <person name="Overmann J."/>
            <person name="Amann R."/>
            <person name="Jetten M.S.M."/>
            <person name="Mascher T."/>
            <person name="Medema M.H."/>
            <person name="Devos D.P."/>
            <person name="Kaster A.-K."/>
            <person name="Ovreas L."/>
            <person name="Rohde M."/>
            <person name="Galperin M.Y."/>
            <person name="Jogler C."/>
        </authorList>
    </citation>
    <scope>NUCLEOTIDE SEQUENCE [LARGE SCALE GENOMIC DNA]</scope>
    <source>
        <strain evidence="2 3">K22_7</strain>
    </source>
</reference>
<sequence>MRKKLLIRTDCQSIAEYLTKVVKKHGFAAVLGVALVAVAVPGSAQETAPTESGDSVATAQDAVKPQPAADVKSDVKSDVTAGDDTQTDPPAEKYSPAPDSDPSYPLAVAVTPNASGDGQDIYALDLDLPGVWLVDSKRSLFAAGTRLLRKPMNRPRCIAIDPRGGVFVGDSATREVYRIPEAGAAPQPLTDGYIGVAMAVCVSPDGKSLYVGDAEKRATFRLPIEGGKCELVARVNARGLAFDEQGTLWAVTPDAVAVVSIDVESGEVTEVVTGRPYQYPNGLSWNGNEGFVTDGYGKAIWKFTADGKTEKWHQGDPLVGPVGITATDDSIYVADPKQKQVYQFDRKSKAATPKL</sequence>
<dbReference type="RefSeq" id="WP_246145931.1">
    <property type="nucleotide sequence ID" value="NZ_CP036525.1"/>
</dbReference>
<evidence type="ECO:0000313" key="2">
    <source>
        <dbReference type="EMBL" id="QDT05757.1"/>
    </source>
</evidence>
<protein>
    <submittedName>
        <fullName evidence="2">Virginiamycin B lyase</fullName>
    </submittedName>
</protein>
<gene>
    <name evidence="2" type="primary">vgb</name>
    <name evidence="2" type="ORF">K227x_41610</name>
</gene>
<accession>A0A517NF51</accession>
<dbReference type="SUPFAM" id="SSF63825">
    <property type="entry name" value="YWTD domain"/>
    <property type="match status" value="1"/>
</dbReference>
<evidence type="ECO:0000313" key="3">
    <source>
        <dbReference type="Proteomes" id="UP000318538"/>
    </source>
</evidence>
<organism evidence="2 3">
    <name type="scientific">Rubripirellula lacrimiformis</name>
    <dbReference type="NCBI Taxonomy" id="1930273"/>
    <lineage>
        <taxon>Bacteria</taxon>
        <taxon>Pseudomonadati</taxon>
        <taxon>Planctomycetota</taxon>
        <taxon>Planctomycetia</taxon>
        <taxon>Pirellulales</taxon>
        <taxon>Pirellulaceae</taxon>
        <taxon>Rubripirellula</taxon>
    </lineage>
</organism>
<dbReference type="EMBL" id="CP036525">
    <property type="protein sequence ID" value="QDT05757.1"/>
    <property type="molecule type" value="Genomic_DNA"/>
</dbReference>
<dbReference type="Gene3D" id="2.120.10.30">
    <property type="entry name" value="TolB, C-terminal domain"/>
    <property type="match status" value="2"/>
</dbReference>
<dbReference type="KEGG" id="rlc:K227x_41610"/>
<dbReference type="AlphaFoldDB" id="A0A517NF51"/>
<keyword evidence="2" id="KW-0456">Lyase</keyword>
<dbReference type="GO" id="GO:0016829">
    <property type="term" value="F:lyase activity"/>
    <property type="evidence" value="ECO:0007669"/>
    <property type="project" value="UniProtKB-KW"/>
</dbReference>
<evidence type="ECO:0000256" key="1">
    <source>
        <dbReference type="SAM" id="MobiDB-lite"/>
    </source>
</evidence>
<dbReference type="InterPro" id="IPR011042">
    <property type="entry name" value="6-blade_b-propeller_TolB-like"/>
</dbReference>